<dbReference type="InterPro" id="IPR003593">
    <property type="entry name" value="AAA+_ATPase"/>
</dbReference>
<dbReference type="SUPFAM" id="SSF48452">
    <property type="entry name" value="TPR-like"/>
    <property type="match status" value="1"/>
</dbReference>
<dbReference type="Pfam" id="PF13191">
    <property type="entry name" value="AAA_16"/>
    <property type="match status" value="1"/>
</dbReference>
<dbReference type="AlphaFoldDB" id="A0A6H9UPE7"/>
<dbReference type="PROSITE" id="PS50005">
    <property type="entry name" value="TPR"/>
    <property type="match status" value="2"/>
</dbReference>
<dbReference type="Gene3D" id="1.25.40.10">
    <property type="entry name" value="Tetratricopeptide repeat domain"/>
    <property type="match status" value="1"/>
</dbReference>
<proteinExistence type="predicted"/>
<keyword evidence="1" id="KW-0802">TPR repeat</keyword>
<dbReference type="InterPro" id="IPR041664">
    <property type="entry name" value="AAA_16"/>
</dbReference>
<feature type="repeat" description="TPR" evidence="1">
    <location>
        <begin position="622"/>
        <end position="655"/>
    </location>
</feature>
<dbReference type="SUPFAM" id="SSF52540">
    <property type="entry name" value="P-loop containing nucleoside triphosphate hydrolases"/>
    <property type="match status" value="1"/>
</dbReference>
<dbReference type="Gene3D" id="3.40.50.300">
    <property type="entry name" value="P-loop containing nucleotide triphosphate hydrolases"/>
    <property type="match status" value="1"/>
</dbReference>
<keyword evidence="4" id="KW-1185">Reference proteome</keyword>
<dbReference type="Proteomes" id="UP000442707">
    <property type="component" value="Unassembled WGS sequence"/>
</dbReference>
<evidence type="ECO:0000259" key="2">
    <source>
        <dbReference type="SMART" id="SM00382"/>
    </source>
</evidence>
<dbReference type="EMBL" id="VZRB01000049">
    <property type="protein sequence ID" value="KAB1139971.1"/>
    <property type="molecule type" value="Genomic_DNA"/>
</dbReference>
<dbReference type="InterPro" id="IPR011990">
    <property type="entry name" value="TPR-like_helical_dom_sf"/>
</dbReference>
<name>A0A6H9UPE7_9ACTN</name>
<dbReference type="Pfam" id="PF13424">
    <property type="entry name" value="TPR_12"/>
    <property type="match status" value="2"/>
</dbReference>
<evidence type="ECO:0000313" key="3">
    <source>
        <dbReference type="EMBL" id="KAB1139971.1"/>
    </source>
</evidence>
<protein>
    <submittedName>
        <fullName evidence="3">Tetratricopeptide repeat protein</fullName>
    </submittedName>
</protein>
<dbReference type="RefSeq" id="WP_150957869.1">
    <property type="nucleotide sequence ID" value="NZ_VZRB01000049.1"/>
</dbReference>
<reference evidence="3 4" key="1">
    <citation type="submission" date="2019-09" db="EMBL/GenBank/DDBJ databases">
        <title>Screening of Novel Bioactive Compounds from Soil-Associated.</title>
        <authorList>
            <person name="Zhao S."/>
        </authorList>
    </citation>
    <scope>NUCLEOTIDE SEQUENCE [LARGE SCALE GENOMIC DNA]</scope>
    <source>
        <strain evidence="3 4">HIT-DPA4</strain>
    </source>
</reference>
<dbReference type="GO" id="GO:0043531">
    <property type="term" value="F:ADP binding"/>
    <property type="evidence" value="ECO:0007669"/>
    <property type="project" value="InterPro"/>
</dbReference>
<evidence type="ECO:0000256" key="1">
    <source>
        <dbReference type="PROSITE-ProRule" id="PRU00339"/>
    </source>
</evidence>
<dbReference type="SMART" id="SM00028">
    <property type="entry name" value="TPR"/>
    <property type="match status" value="5"/>
</dbReference>
<dbReference type="SMART" id="SM00382">
    <property type="entry name" value="AAA"/>
    <property type="match status" value="1"/>
</dbReference>
<dbReference type="PANTHER" id="PTHR47691:SF3">
    <property type="entry name" value="HTH-TYPE TRANSCRIPTIONAL REGULATOR RV0890C-RELATED"/>
    <property type="match status" value="1"/>
</dbReference>
<sequence length="792" mass="87419">MNKQTPCPSVGPPDPEAARSIAEFGALLRQLRIWAKVSIGALGKQSIGHRCLGKLSKGTVSQRERGQGMPRSYEDYELFVDCFVRACLAHTQLPTETLQTEVDRWCSAWRALANAPSSDVGTEHSPPRLLPPATTSHLAGRLSHVEELDRLLAGSSAQEEVPLVSITGPPGVGKTALAIQWAHRVAERFPDGQLYVDLRGWDGDHEVLAPETVLSRFLRDLRVPDAELPSTLDELEARFRTETADRRMLLVLDNAAGPEQIRPLLPGSRHCRTVVTSRAPLTGIGARAMPLDVLSETESFELIASLIGVVRAQDEPDAVSLVARLCARLPLALRIVGEGIAVRPAISVAEAAEEIADESTRLDTLGVGTDEAHDIRSVFSWSLRYLSPPAARLFRLLGLHEGPDLPLPVVAALADIPSAAARHLVHMLVRVNLIEQRPGGRYRFHDLLRLYARERAMDLPQEQRIQAVERLSAWYLKAGDASDRVFAPSRRRVPIHDRDLPHVPAAPPMADHRAAFAWGDTERENVLSVVRQCAREELHEAAWQLPAVMGEYFYLRKMWADLYATHKDALPSAQRTSLVAEAWIRSNLGFAGSHIGMYREAEEHCRRAVEATTSIGDPMSTGIAWNNLGIALGGLREWDEALAAFQRALELHRSQGNQWGEAHALMNMARAHAGRGEWDAAVELYVRAGELHGAIGNRVVEGTVLHELGLAHAAQARWEQATDCYQRALAIHNEVDNRIGAGITLDDLAAALLARGHRDEALDRWRQALIVLEELAHPRAELVRNRLESAQR</sequence>
<organism evidence="3 4">
    <name type="scientific">Streptomyces luteolifulvus</name>
    <dbReference type="NCBI Taxonomy" id="2615112"/>
    <lineage>
        <taxon>Bacteria</taxon>
        <taxon>Bacillati</taxon>
        <taxon>Actinomycetota</taxon>
        <taxon>Actinomycetes</taxon>
        <taxon>Kitasatosporales</taxon>
        <taxon>Streptomycetaceae</taxon>
        <taxon>Streptomyces</taxon>
    </lineage>
</organism>
<dbReference type="InterPro" id="IPR019734">
    <property type="entry name" value="TPR_rpt"/>
</dbReference>
<evidence type="ECO:0000313" key="4">
    <source>
        <dbReference type="Proteomes" id="UP000442707"/>
    </source>
</evidence>
<dbReference type="PANTHER" id="PTHR47691">
    <property type="entry name" value="REGULATOR-RELATED"/>
    <property type="match status" value="1"/>
</dbReference>
<gene>
    <name evidence="3" type="ORF">F7R91_37950</name>
</gene>
<feature type="repeat" description="TPR" evidence="1">
    <location>
        <begin position="702"/>
        <end position="735"/>
    </location>
</feature>
<dbReference type="PRINTS" id="PR00364">
    <property type="entry name" value="DISEASERSIST"/>
</dbReference>
<dbReference type="InterPro" id="IPR027417">
    <property type="entry name" value="P-loop_NTPase"/>
</dbReference>
<feature type="domain" description="AAA+ ATPase" evidence="2">
    <location>
        <begin position="160"/>
        <end position="336"/>
    </location>
</feature>
<comment type="caution">
    <text evidence="3">The sequence shown here is derived from an EMBL/GenBank/DDBJ whole genome shotgun (WGS) entry which is preliminary data.</text>
</comment>
<accession>A0A6H9UPE7</accession>